<evidence type="ECO:0000313" key="2">
    <source>
        <dbReference type="EMBL" id="VVD90913.1"/>
    </source>
</evidence>
<proteinExistence type="predicted"/>
<dbReference type="EMBL" id="CABPSB010000004">
    <property type="protein sequence ID" value="VVD90913.1"/>
    <property type="molecule type" value="Genomic_DNA"/>
</dbReference>
<evidence type="ECO:0000256" key="1">
    <source>
        <dbReference type="SAM" id="MobiDB-lite"/>
    </source>
</evidence>
<evidence type="ECO:0000313" key="3">
    <source>
        <dbReference type="Proteomes" id="UP000406256"/>
    </source>
</evidence>
<feature type="compositionally biased region" description="Polar residues" evidence="1">
    <location>
        <begin position="19"/>
        <end position="30"/>
    </location>
</feature>
<gene>
    <name evidence="2" type="ORF">PAN31108_01612</name>
</gene>
<feature type="region of interest" description="Disordered" evidence="1">
    <location>
        <begin position="1"/>
        <end position="30"/>
    </location>
</feature>
<accession>A0A5E4TUQ2</accession>
<reference evidence="2 3" key="1">
    <citation type="submission" date="2019-08" db="EMBL/GenBank/DDBJ databases">
        <authorList>
            <person name="Peeters C."/>
        </authorList>
    </citation>
    <scope>NUCLEOTIDE SEQUENCE [LARGE SCALE GENOMIC DNA]</scope>
    <source>
        <strain evidence="2 3">LMG 31108</strain>
    </source>
</reference>
<organism evidence="2 3">
    <name type="scientific">Pandoraea anhela</name>
    <dbReference type="NCBI Taxonomy" id="2508295"/>
    <lineage>
        <taxon>Bacteria</taxon>
        <taxon>Pseudomonadati</taxon>
        <taxon>Pseudomonadota</taxon>
        <taxon>Betaproteobacteria</taxon>
        <taxon>Burkholderiales</taxon>
        <taxon>Burkholderiaceae</taxon>
        <taxon>Pandoraea</taxon>
    </lineage>
</organism>
<protein>
    <submittedName>
        <fullName evidence="2">Uncharacterized protein</fullName>
    </submittedName>
</protein>
<name>A0A5E4TUQ2_9BURK</name>
<sequence length="83" mass="9113">MQASRVTAPACATAHARTHNAQRTTHNASCSVPTKGRRPFGDQFFFFVVLFFAVLDFEGEDFADDLLPDDLAVVPRLPDFAVA</sequence>
<dbReference type="AlphaFoldDB" id="A0A5E4TUQ2"/>
<keyword evidence="3" id="KW-1185">Reference proteome</keyword>
<dbReference type="Proteomes" id="UP000406256">
    <property type="component" value="Unassembled WGS sequence"/>
</dbReference>